<sequence length="65" mass="7057">MSTATNRDPEALVFILLGIIGTTIGVLQIYDLLTTQYLLMLIGFVGFAALGFLIGTSYGVEFRRA</sequence>
<comment type="caution">
    <text evidence="2">The sequence shown here is derived from an EMBL/GenBank/DDBJ whole genome shotgun (WGS) entry which is preliminary data.</text>
</comment>
<gene>
    <name evidence="2" type="ORF">ACFQE1_00405</name>
</gene>
<keyword evidence="3" id="KW-1185">Reference proteome</keyword>
<accession>A0ABD5RVK6</accession>
<organism evidence="2 3">
    <name type="scientific">Halobium palmae</name>
    <dbReference type="NCBI Taxonomy" id="1776492"/>
    <lineage>
        <taxon>Archaea</taxon>
        <taxon>Methanobacteriati</taxon>
        <taxon>Methanobacteriota</taxon>
        <taxon>Stenosarchaea group</taxon>
        <taxon>Halobacteria</taxon>
        <taxon>Halobacteriales</taxon>
        <taxon>Haloferacaceae</taxon>
        <taxon>Halobium</taxon>
    </lineage>
</organism>
<keyword evidence="1" id="KW-1133">Transmembrane helix</keyword>
<feature type="transmembrane region" description="Helical" evidence="1">
    <location>
        <begin position="12"/>
        <end position="30"/>
    </location>
</feature>
<dbReference type="EMBL" id="JBHSWU010000001">
    <property type="protein sequence ID" value="MFC6722887.1"/>
    <property type="molecule type" value="Genomic_DNA"/>
</dbReference>
<evidence type="ECO:0000256" key="1">
    <source>
        <dbReference type="SAM" id="Phobius"/>
    </source>
</evidence>
<dbReference type="AlphaFoldDB" id="A0ABD5RVK6"/>
<keyword evidence="1" id="KW-0472">Membrane</keyword>
<protein>
    <recommendedName>
        <fullName evidence="4">Major facilitator superfamily (MFS) profile domain-containing protein</fullName>
    </recommendedName>
</protein>
<dbReference type="Proteomes" id="UP001596328">
    <property type="component" value="Unassembled WGS sequence"/>
</dbReference>
<reference evidence="2 3" key="1">
    <citation type="journal article" date="2019" name="Int. J. Syst. Evol. Microbiol.">
        <title>The Global Catalogue of Microorganisms (GCM) 10K type strain sequencing project: providing services to taxonomists for standard genome sequencing and annotation.</title>
        <authorList>
            <consortium name="The Broad Institute Genomics Platform"/>
            <consortium name="The Broad Institute Genome Sequencing Center for Infectious Disease"/>
            <person name="Wu L."/>
            <person name="Ma J."/>
        </authorList>
    </citation>
    <scope>NUCLEOTIDE SEQUENCE [LARGE SCALE GENOMIC DNA]</scope>
    <source>
        <strain evidence="2 3">NBRC 111368</strain>
    </source>
</reference>
<feature type="transmembrane region" description="Helical" evidence="1">
    <location>
        <begin position="36"/>
        <end position="60"/>
    </location>
</feature>
<keyword evidence="1" id="KW-0812">Transmembrane</keyword>
<evidence type="ECO:0000313" key="2">
    <source>
        <dbReference type="EMBL" id="MFC6722887.1"/>
    </source>
</evidence>
<name>A0ABD5RVK6_9EURY</name>
<evidence type="ECO:0000313" key="3">
    <source>
        <dbReference type="Proteomes" id="UP001596328"/>
    </source>
</evidence>
<proteinExistence type="predicted"/>
<evidence type="ECO:0008006" key="4">
    <source>
        <dbReference type="Google" id="ProtNLM"/>
    </source>
</evidence>